<dbReference type="GO" id="GO:0004674">
    <property type="term" value="F:protein serine/threonine kinase activity"/>
    <property type="evidence" value="ECO:0007669"/>
    <property type="project" value="UniProtKB-KW"/>
</dbReference>
<evidence type="ECO:0000313" key="9">
    <source>
        <dbReference type="EMBL" id="UMM11338.1"/>
    </source>
</evidence>
<keyword evidence="5" id="KW-0418">Kinase</keyword>
<keyword evidence="3" id="KW-0808">Transferase</keyword>
<proteinExistence type="inferred from homology"/>
<dbReference type="InterPro" id="IPR013087">
    <property type="entry name" value="Znf_C2H2_type"/>
</dbReference>
<organism evidence="9 10">
    <name type="scientific">Caenorhabditis briggsae</name>
    <dbReference type="NCBI Taxonomy" id="6238"/>
    <lineage>
        <taxon>Eukaryota</taxon>
        <taxon>Metazoa</taxon>
        <taxon>Ecdysozoa</taxon>
        <taxon>Nematoda</taxon>
        <taxon>Chromadorea</taxon>
        <taxon>Rhabditida</taxon>
        <taxon>Rhabditina</taxon>
        <taxon>Rhabditomorpha</taxon>
        <taxon>Rhabditoidea</taxon>
        <taxon>Rhabditidae</taxon>
        <taxon>Peloderinae</taxon>
        <taxon>Caenorhabditis</taxon>
    </lineage>
</organism>
<dbReference type="PROSITE" id="PS00108">
    <property type="entry name" value="PROTEIN_KINASE_ST"/>
    <property type="match status" value="1"/>
</dbReference>
<evidence type="ECO:0000256" key="6">
    <source>
        <dbReference type="ARBA" id="ARBA00022840"/>
    </source>
</evidence>
<reference evidence="9 10" key="1">
    <citation type="submission" date="2022-04" db="EMBL/GenBank/DDBJ databases">
        <title>Chromosome-level reference genomes for two strains of Caenorhabditis briggsae: an improved platform for comparative genomics.</title>
        <authorList>
            <person name="Stevens L."/>
            <person name="Andersen E."/>
        </authorList>
    </citation>
    <scope>NUCLEOTIDE SEQUENCE [LARGE SCALE GENOMIC DNA]</scope>
    <source>
        <strain evidence="9">VX34</strain>
        <tissue evidence="9">Whole-organism</tissue>
    </source>
</reference>
<dbReference type="PANTHER" id="PTHR24056">
    <property type="entry name" value="CELL DIVISION PROTEIN KINASE"/>
    <property type="match status" value="1"/>
</dbReference>
<evidence type="ECO:0000256" key="3">
    <source>
        <dbReference type="ARBA" id="ARBA00022679"/>
    </source>
</evidence>
<evidence type="ECO:0000259" key="8">
    <source>
        <dbReference type="PROSITE" id="PS50011"/>
    </source>
</evidence>
<dbReference type="InterPro" id="IPR050108">
    <property type="entry name" value="CDK"/>
</dbReference>
<evidence type="ECO:0000313" key="10">
    <source>
        <dbReference type="Proteomes" id="UP000829354"/>
    </source>
</evidence>
<dbReference type="InterPro" id="IPR036236">
    <property type="entry name" value="Znf_C2H2_sf"/>
</dbReference>
<dbReference type="Gene3D" id="3.30.200.20">
    <property type="entry name" value="Phosphorylase Kinase, domain 1"/>
    <property type="match status" value="1"/>
</dbReference>
<name>A0AAE9E2A4_CAEBR</name>
<feature type="compositionally biased region" description="Polar residues" evidence="7">
    <location>
        <begin position="372"/>
        <end position="383"/>
    </location>
</feature>
<evidence type="ECO:0000256" key="2">
    <source>
        <dbReference type="ARBA" id="ARBA00022527"/>
    </source>
</evidence>
<dbReference type="SUPFAM" id="SSF56112">
    <property type="entry name" value="Protein kinase-like (PK-like)"/>
    <property type="match status" value="1"/>
</dbReference>
<dbReference type="SUPFAM" id="SSF57667">
    <property type="entry name" value="beta-beta-alpha zinc fingers"/>
    <property type="match status" value="1"/>
</dbReference>
<dbReference type="EMBL" id="CP092620">
    <property type="protein sequence ID" value="UMM11338.1"/>
    <property type="molecule type" value="Genomic_DNA"/>
</dbReference>
<dbReference type="AlphaFoldDB" id="A0AAE9E2A4"/>
<dbReference type="Proteomes" id="UP000829354">
    <property type="component" value="Chromosome I"/>
</dbReference>
<keyword evidence="4" id="KW-0547">Nucleotide-binding</keyword>
<dbReference type="InterPro" id="IPR008271">
    <property type="entry name" value="Ser/Thr_kinase_AS"/>
</dbReference>
<dbReference type="SMART" id="SM00220">
    <property type="entry name" value="S_TKc"/>
    <property type="match status" value="1"/>
</dbReference>
<dbReference type="SMART" id="SM00355">
    <property type="entry name" value="ZnF_C2H2"/>
    <property type="match status" value="1"/>
</dbReference>
<dbReference type="InterPro" id="IPR011009">
    <property type="entry name" value="Kinase-like_dom_sf"/>
</dbReference>
<dbReference type="GO" id="GO:0005524">
    <property type="term" value="F:ATP binding"/>
    <property type="evidence" value="ECO:0007669"/>
    <property type="project" value="UniProtKB-KW"/>
</dbReference>
<evidence type="ECO:0000256" key="5">
    <source>
        <dbReference type="ARBA" id="ARBA00022777"/>
    </source>
</evidence>
<evidence type="ECO:0000256" key="4">
    <source>
        <dbReference type="ARBA" id="ARBA00022741"/>
    </source>
</evidence>
<dbReference type="InterPro" id="IPR000719">
    <property type="entry name" value="Prot_kinase_dom"/>
</dbReference>
<feature type="domain" description="Protein kinase" evidence="8">
    <location>
        <begin position="1"/>
        <end position="274"/>
    </location>
</feature>
<keyword evidence="10" id="KW-1185">Reference proteome</keyword>
<feature type="compositionally biased region" description="Basic and acidic residues" evidence="7">
    <location>
        <begin position="354"/>
        <end position="368"/>
    </location>
</feature>
<comment type="similarity">
    <text evidence="1">Belongs to the protein kinase superfamily. CMGC Ser/Thr protein kinase family. CDC2/CDKX subfamily.</text>
</comment>
<feature type="compositionally biased region" description="Basic and acidic residues" evidence="7">
    <location>
        <begin position="327"/>
        <end position="340"/>
    </location>
</feature>
<gene>
    <name evidence="9" type="ORF">L5515_000673</name>
</gene>
<keyword evidence="6" id="KW-0067">ATP-binding</keyword>
<keyword evidence="2" id="KW-0723">Serine/threonine-protein kinase</keyword>
<protein>
    <recommendedName>
        <fullName evidence="8">Protein kinase domain-containing protein</fullName>
    </recommendedName>
</protein>
<dbReference type="PROSITE" id="PS50011">
    <property type="entry name" value="PROTEIN_KINASE_DOM"/>
    <property type="match status" value="1"/>
</dbReference>
<dbReference type="Gene3D" id="1.10.510.10">
    <property type="entry name" value="Transferase(Phosphotransferase) domain 1"/>
    <property type="match status" value="1"/>
</dbReference>
<sequence>MLEQGSFVGDYKLVHQLTDNANFYSDCEVFEATDKKTQSSVILKIARYAESGSREAEILNFLSHEFVVKLLESIKTSDFRNVMVFEKYPHDLQEICTNEPLHPVRIQRFMKQLLKGLEHIHEQNIIHRDIKPENLFVDQNDCLRIGDFESVSLWYRPIEILLGATNHTTAVDIWSAGCVMAEFYRRHPLFRGESQIHMINKIIKVLGKPTTDEWPTLNDLPAMQYVTLDGSDTTNFEQAVPQASEKSLNIIRNMIRFDPTRRFTATQLLQHDYFGTNMPRYIVIELPEQDNGSDVVNFLMTRPKSKFTITDDISEYAAEREEIRRARSTENAKFGHKDSTAKMINQSGSPAKKLCLEDSRKRDKRNEEDSLETSSSFPSNDFQNIVPKTEDVDNFQTDMSKDWDTIQPAAQSPLPYSTISELMKTSAMFNGSKTEKPTRRRQNETFKCHVCESYIKAYNFDYYKRSNHAIIHTGLQRYICPVEGCGAKTRHRSNMVVHARTAHGLTGKIEIENCLLPHEEDELKRTVILCFPEMTNTVLAMQRKERGKMEEGFVESDDDFVEETTYEK</sequence>
<dbReference type="Pfam" id="PF00069">
    <property type="entry name" value="Pkinase"/>
    <property type="match status" value="1"/>
</dbReference>
<dbReference type="Gene3D" id="3.30.160.60">
    <property type="entry name" value="Classic Zinc Finger"/>
    <property type="match status" value="1"/>
</dbReference>
<accession>A0AAE9E2A4</accession>
<evidence type="ECO:0000256" key="7">
    <source>
        <dbReference type="SAM" id="MobiDB-lite"/>
    </source>
</evidence>
<feature type="region of interest" description="Disordered" evidence="7">
    <location>
        <begin position="327"/>
        <end position="387"/>
    </location>
</feature>
<evidence type="ECO:0000256" key="1">
    <source>
        <dbReference type="ARBA" id="ARBA00006485"/>
    </source>
</evidence>